<evidence type="ECO:0000256" key="2">
    <source>
        <dbReference type="SAM" id="Phobius"/>
    </source>
</evidence>
<keyword evidence="5" id="KW-1185">Reference proteome</keyword>
<name>A0ABR1THI7_9PEZI</name>
<feature type="domain" description="LCCL" evidence="3">
    <location>
        <begin position="119"/>
        <end position="224"/>
    </location>
</feature>
<feature type="transmembrane region" description="Helical" evidence="2">
    <location>
        <begin position="61"/>
        <end position="79"/>
    </location>
</feature>
<evidence type="ECO:0000256" key="1">
    <source>
        <dbReference type="SAM" id="MobiDB-lite"/>
    </source>
</evidence>
<keyword evidence="2" id="KW-0472">Membrane</keyword>
<evidence type="ECO:0000313" key="5">
    <source>
        <dbReference type="Proteomes" id="UP001444661"/>
    </source>
</evidence>
<evidence type="ECO:0000313" key="4">
    <source>
        <dbReference type="EMBL" id="KAK8045153.1"/>
    </source>
</evidence>
<accession>A0ABR1THI7</accession>
<proteinExistence type="predicted"/>
<dbReference type="SUPFAM" id="SSF69848">
    <property type="entry name" value="LCCL domain"/>
    <property type="match status" value="1"/>
</dbReference>
<protein>
    <recommendedName>
        <fullName evidence="3">LCCL domain-containing protein</fullName>
    </recommendedName>
</protein>
<feature type="compositionally biased region" description="Polar residues" evidence="1">
    <location>
        <begin position="1"/>
        <end position="18"/>
    </location>
</feature>
<sequence length="733" mass="78686">MSSGSRVQTLAGSQSPSSLVGLKESRKLSNGWTPKPAAVNSQQLPTARWFRQTFPRSEQRSAVYLVVSLLCALTVLMLSSTGSGVPPMEVADGVYQPVVQLSCTDSFWLPDNGCGIEGEKCQPFSENVLAFRCPANCVTAAKKKKTKSAASSSKERPHYVGPEVITDGRPLVVGAGPYFRADSHICAAAVYSELLKDSEGGCGIATTSGMTSMFPAGSPEHGVTPVPLRTYFPMAYRFKYDSGIACGRPQDESGISSGSARAVAPLLTAAAYTALVFLFANSAATKLLSAEAAGFVATRIALTGPDVSALPAHFRTAAKSSQFLPATGAFLVALACTAILLRLTTRRSLQRLTTTYDETTLWLGAFWLGLLSLCIFPWMPSTLLSTPMYYWIMVLILLPESRLRENARLGGQALLFGLFVYSIASTGLALPFSARQASSHTVHHVRSAPAFVPSPRYPQILEPEISVGFGGSNATFIWRTPVPEGVDGISILVNDIERERKWFTTGAGKNGRYGSFDLRRTPQAVPDYIRFSWLQDDHVLGWSEAGIWEIDESSDRIPTVGGGSRSAGDVGCRQLDVDDVPLQPTLSPAVISVQMSPSSPTEYSQGLKKPVGAMQFLIRALLRSDMIAAKAGAAAEGLGGDVGEASARLVVETLPLIAELLQKPRDGGILVRGHRPDIAEPSRGETYSALRSHAERIPDGGHVGAGRRKYWFEASGVVAIIRLAIRTRIRTKE</sequence>
<dbReference type="PANTHER" id="PTHR31331:SF1">
    <property type="entry name" value="CYSTEINE RICH SECRETORY PROTEIN LCCL DOMAIN CONTAINING 2"/>
    <property type="match status" value="1"/>
</dbReference>
<dbReference type="InterPro" id="IPR051957">
    <property type="entry name" value="CRISP-LCCL_domain"/>
</dbReference>
<evidence type="ECO:0000259" key="3">
    <source>
        <dbReference type="Pfam" id="PF03815"/>
    </source>
</evidence>
<reference evidence="4 5" key="1">
    <citation type="submission" date="2023-01" db="EMBL/GenBank/DDBJ databases">
        <title>Analysis of 21 Apiospora genomes using comparative genomics revels a genus with tremendous synthesis potential of carbohydrate active enzymes and secondary metabolites.</title>
        <authorList>
            <person name="Sorensen T."/>
        </authorList>
    </citation>
    <scope>NUCLEOTIDE SEQUENCE [LARGE SCALE GENOMIC DNA]</scope>
    <source>
        <strain evidence="4 5">CBS 33761</strain>
    </source>
</reference>
<dbReference type="InterPro" id="IPR004043">
    <property type="entry name" value="LCCL"/>
</dbReference>
<dbReference type="Pfam" id="PF03815">
    <property type="entry name" value="LCCL"/>
    <property type="match status" value="1"/>
</dbReference>
<dbReference type="Proteomes" id="UP001444661">
    <property type="component" value="Unassembled WGS sequence"/>
</dbReference>
<keyword evidence="2" id="KW-1133">Transmembrane helix</keyword>
<keyword evidence="2" id="KW-0812">Transmembrane</keyword>
<dbReference type="EMBL" id="JAQQWK010000003">
    <property type="protein sequence ID" value="KAK8045153.1"/>
    <property type="molecule type" value="Genomic_DNA"/>
</dbReference>
<feature type="region of interest" description="Disordered" evidence="1">
    <location>
        <begin position="1"/>
        <end position="21"/>
    </location>
</feature>
<feature type="transmembrane region" description="Helical" evidence="2">
    <location>
        <begin position="413"/>
        <end position="432"/>
    </location>
</feature>
<feature type="transmembrane region" description="Helical" evidence="2">
    <location>
        <begin position="323"/>
        <end position="341"/>
    </location>
</feature>
<gene>
    <name evidence="4" type="ORF">PG993_005177</name>
</gene>
<dbReference type="InterPro" id="IPR036609">
    <property type="entry name" value="LCCL_sf"/>
</dbReference>
<feature type="transmembrane region" description="Helical" evidence="2">
    <location>
        <begin position="361"/>
        <end position="378"/>
    </location>
</feature>
<dbReference type="PANTHER" id="PTHR31331">
    <property type="entry name" value="LCCL DOMAIN PROTEIN (AFU_ORTHOLOGUE AFUA_5G08630)"/>
    <property type="match status" value="1"/>
</dbReference>
<comment type="caution">
    <text evidence="4">The sequence shown here is derived from an EMBL/GenBank/DDBJ whole genome shotgun (WGS) entry which is preliminary data.</text>
</comment>
<dbReference type="Gene3D" id="2.170.130.20">
    <property type="entry name" value="LCCL-like domain"/>
    <property type="match status" value="1"/>
</dbReference>
<organism evidence="4 5">
    <name type="scientific">Apiospora rasikravindrae</name>
    <dbReference type="NCBI Taxonomy" id="990691"/>
    <lineage>
        <taxon>Eukaryota</taxon>
        <taxon>Fungi</taxon>
        <taxon>Dikarya</taxon>
        <taxon>Ascomycota</taxon>
        <taxon>Pezizomycotina</taxon>
        <taxon>Sordariomycetes</taxon>
        <taxon>Xylariomycetidae</taxon>
        <taxon>Amphisphaeriales</taxon>
        <taxon>Apiosporaceae</taxon>
        <taxon>Apiospora</taxon>
    </lineage>
</organism>